<evidence type="ECO:0000313" key="2">
    <source>
        <dbReference type="EMBL" id="KAK6337367.1"/>
    </source>
</evidence>
<dbReference type="InterPro" id="IPR019349">
    <property type="entry name" value="Ribosomal_mS35_mit"/>
</dbReference>
<dbReference type="Pfam" id="PF10213">
    <property type="entry name" value="MRP-S28"/>
    <property type="match status" value="1"/>
</dbReference>
<dbReference type="EMBL" id="JAVHNS010000013">
    <property type="protein sequence ID" value="KAK6337367.1"/>
    <property type="molecule type" value="Genomic_DNA"/>
</dbReference>
<proteinExistence type="predicted"/>
<accession>A0AAV9U8N3</accession>
<comment type="caution">
    <text evidence="2">The sequence shown here is derived from an EMBL/GenBank/DDBJ whole genome shotgun (WGS) entry which is preliminary data.</text>
</comment>
<dbReference type="GO" id="GO:0005763">
    <property type="term" value="C:mitochondrial small ribosomal subunit"/>
    <property type="evidence" value="ECO:0007669"/>
    <property type="project" value="TreeGrafter"/>
</dbReference>
<organism evidence="2 3">
    <name type="scientific">Orbilia blumenaviensis</name>
    <dbReference type="NCBI Taxonomy" id="1796055"/>
    <lineage>
        <taxon>Eukaryota</taxon>
        <taxon>Fungi</taxon>
        <taxon>Dikarya</taxon>
        <taxon>Ascomycota</taxon>
        <taxon>Pezizomycotina</taxon>
        <taxon>Orbiliomycetes</taxon>
        <taxon>Orbiliales</taxon>
        <taxon>Orbiliaceae</taxon>
        <taxon>Orbilia</taxon>
    </lineage>
</organism>
<sequence>MSLSSRRVVAALRRTNIRQCGLLVPSANLPPRPIYHADKLIAFQQCRQKYTKSEDDDDDLLRGGLENFNIKKYRKQLEERELEEGRLEAKAEGVPTPAEFLGWPEDQQRDRDAELPQEYYNLPFKTRRALKLKTLPHNPITPENLFSKLHMTDSELDQLAATGRSRHDPKYKAHGYVPLKPEDISEEDLEGMADLSDINSLIGNVGFSESEIMNIMRDENEPEDEMEFMKRIIEETEKDLKDDLIRLQQHEDAMLKEEIKMRLAEGLSPEQAEHDARAVMRLPQKRTETRQELSRDLSDEAIAATETLWNSELEEMGEKGLRTMMKKMGHVEEFKSRPLRPSPELAKDMFFLPPARREDDDDMDPMLWSWNSTDISSMAHDELEEHREARKYARLAVYDMPRLSKFVKPFQVPGPGQVLRFRYTTHMGVSHPTDKKVVMECCPEDLGLTRVQTDKLIKLCGARYNPTSKLLKFSCEMFEHQHQNKRWLSELMDKLIIEAKDDTDTFEDVPFDFRHHTFKAQPSFPKEWRMTKEKLELKRLKDWQKHATPGQWEQLKTYVHYQTQQQKRLELEAGKKREDGLATATLEDAREEVPVLVA</sequence>
<feature type="domain" description="Small ribosomal subunit protein mS35 mitochondrial conserved" evidence="1">
    <location>
        <begin position="409"/>
        <end position="528"/>
    </location>
</feature>
<dbReference type="Proteomes" id="UP001373714">
    <property type="component" value="Unassembled WGS sequence"/>
</dbReference>
<keyword evidence="3" id="KW-1185">Reference proteome</keyword>
<name>A0AAV9U8N3_9PEZI</name>
<dbReference type="PANTHER" id="PTHR13490">
    <property type="entry name" value="MITOCHONDRIAL 28S RIBOSOMAL PROTEIN S28"/>
    <property type="match status" value="1"/>
</dbReference>
<reference evidence="2 3" key="1">
    <citation type="submission" date="2019-10" db="EMBL/GenBank/DDBJ databases">
        <authorList>
            <person name="Palmer J.M."/>
        </authorList>
    </citation>
    <scope>NUCLEOTIDE SEQUENCE [LARGE SCALE GENOMIC DNA]</scope>
    <source>
        <strain evidence="2 3">TWF730</strain>
    </source>
</reference>
<evidence type="ECO:0000259" key="1">
    <source>
        <dbReference type="Pfam" id="PF10213"/>
    </source>
</evidence>
<dbReference type="GO" id="GO:0032543">
    <property type="term" value="P:mitochondrial translation"/>
    <property type="evidence" value="ECO:0007669"/>
    <property type="project" value="InterPro"/>
</dbReference>
<dbReference type="PANTHER" id="PTHR13490:SF0">
    <property type="entry name" value="SMALL RIBOSOMAL SUBUNIT PROTEIN MS35"/>
    <property type="match status" value="1"/>
</dbReference>
<dbReference type="GO" id="GO:0003735">
    <property type="term" value="F:structural constituent of ribosome"/>
    <property type="evidence" value="ECO:0007669"/>
    <property type="project" value="InterPro"/>
</dbReference>
<keyword evidence="2" id="KW-0689">Ribosomal protein</keyword>
<evidence type="ECO:0000313" key="3">
    <source>
        <dbReference type="Proteomes" id="UP001373714"/>
    </source>
</evidence>
<keyword evidence="2" id="KW-0687">Ribonucleoprotein</keyword>
<protein>
    <submittedName>
        <fullName evidence="2">37S ribosomal protein S24, mitochondrial</fullName>
    </submittedName>
</protein>
<dbReference type="AlphaFoldDB" id="A0AAV9U8N3"/>
<gene>
    <name evidence="2" type="primary">RSM24</name>
    <name evidence="2" type="ORF">TWF730_002769</name>
</gene>
<dbReference type="InterPro" id="IPR039848">
    <property type="entry name" value="Ribosomal_mS35_mt"/>
</dbReference>